<evidence type="ECO:0000313" key="1">
    <source>
        <dbReference type="EMBL" id="RAY13503.1"/>
    </source>
</evidence>
<protein>
    <submittedName>
        <fullName evidence="1">SapB/AmfS family lantipeptide</fullName>
    </submittedName>
</protein>
<evidence type="ECO:0000313" key="2">
    <source>
        <dbReference type="Proteomes" id="UP000251891"/>
    </source>
</evidence>
<proteinExistence type="predicted"/>
<dbReference type="AlphaFoldDB" id="A0A365H5J2"/>
<dbReference type="EMBL" id="QLYX01000009">
    <property type="protein sequence ID" value="RAY13503.1"/>
    <property type="molecule type" value="Genomic_DNA"/>
</dbReference>
<keyword evidence="2" id="KW-1185">Reference proteome</keyword>
<dbReference type="Pfam" id="PF19402">
    <property type="entry name" value="RamS"/>
    <property type="match status" value="1"/>
</dbReference>
<dbReference type="Proteomes" id="UP000251891">
    <property type="component" value="Unassembled WGS sequence"/>
</dbReference>
<comment type="caution">
    <text evidence="1">The sequence shown here is derived from an EMBL/GenBank/DDBJ whole genome shotgun (WGS) entry which is preliminary data.</text>
</comment>
<dbReference type="InterPro" id="IPR045825">
    <property type="entry name" value="RamS"/>
</dbReference>
<accession>A0A365H5J2</accession>
<dbReference type="NCBIfam" id="NF038159">
    <property type="entry name" value="lanthi_III_b"/>
    <property type="match status" value="1"/>
</dbReference>
<organism evidence="1 2">
    <name type="scientific">Actinomadura craniellae</name>
    <dbReference type="NCBI Taxonomy" id="2231787"/>
    <lineage>
        <taxon>Bacteria</taxon>
        <taxon>Bacillati</taxon>
        <taxon>Actinomycetota</taxon>
        <taxon>Actinomycetes</taxon>
        <taxon>Streptosporangiales</taxon>
        <taxon>Thermomonosporaceae</taxon>
        <taxon>Actinomadura</taxon>
    </lineage>
</organism>
<reference evidence="1 2" key="1">
    <citation type="submission" date="2018-06" db="EMBL/GenBank/DDBJ databases">
        <title>Actinomadura craniellae sp. nov. isolated from marine sponge Craniella sp.</title>
        <authorList>
            <person name="Li L."/>
            <person name="Xu Q.H."/>
            <person name="Lin H.W."/>
            <person name="Lu Y.H."/>
        </authorList>
    </citation>
    <scope>NUCLEOTIDE SEQUENCE [LARGE SCALE GENOMIC DNA]</scope>
    <source>
        <strain evidence="1 2">LHW63021</strain>
    </source>
</reference>
<dbReference type="NCBIfam" id="NF033212">
    <property type="entry name" value="SapB_AmfS_lanti"/>
    <property type="match status" value="1"/>
</dbReference>
<gene>
    <name evidence="1" type="ORF">DPM19_20860</name>
</gene>
<sequence>MTNMALLDLQGMTVENGGGGHGGGGGHSNVSLLLCDGEGHSGSTLSLVLC</sequence>
<name>A0A365H5J2_9ACTN</name>